<dbReference type="Proteomes" id="UP000658320">
    <property type="component" value="Unassembled WGS sequence"/>
</dbReference>
<evidence type="ECO:0000259" key="7">
    <source>
        <dbReference type="Pfam" id="PF08386"/>
    </source>
</evidence>
<dbReference type="PANTHER" id="PTHR43248:SF29">
    <property type="entry name" value="TRIPEPTIDYL AMINOPEPTIDASE"/>
    <property type="match status" value="1"/>
</dbReference>
<feature type="chain" id="PRO_5038866700" evidence="5">
    <location>
        <begin position="30"/>
        <end position="539"/>
    </location>
</feature>
<gene>
    <name evidence="8" type="ORF">GCM10010251_91540</name>
</gene>
<dbReference type="PANTHER" id="PTHR43248">
    <property type="entry name" value="2-SUCCINYL-6-HYDROXY-2,4-CYCLOHEXADIENE-1-CARBOXYLATE SYNTHASE"/>
    <property type="match status" value="1"/>
</dbReference>
<dbReference type="Gene3D" id="3.40.50.1820">
    <property type="entry name" value="alpha/beta hydrolase"/>
    <property type="match status" value="1"/>
</dbReference>
<proteinExistence type="inferred from homology"/>
<keyword evidence="9" id="KW-1185">Reference proteome</keyword>
<dbReference type="SUPFAM" id="SSF53474">
    <property type="entry name" value="alpha/beta-Hydrolases"/>
    <property type="match status" value="1"/>
</dbReference>
<feature type="signal peptide" evidence="5">
    <location>
        <begin position="1"/>
        <end position="29"/>
    </location>
</feature>
<evidence type="ECO:0000256" key="1">
    <source>
        <dbReference type="ARBA" id="ARBA00010088"/>
    </source>
</evidence>
<evidence type="ECO:0000256" key="4">
    <source>
        <dbReference type="SAM" id="MobiDB-lite"/>
    </source>
</evidence>
<protein>
    <submittedName>
        <fullName evidence="8">Hydrolase</fullName>
    </submittedName>
</protein>
<dbReference type="Pfam" id="PF00561">
    <property type="entry name" value="Abhydrolase_1"/>
    <property type="match status" value="1"/>
</dbReference>
<evidence type="ECO:0000256" key="2">
    <source>
        <dbReference type="ARBA" id="ARBA00022729"/>
    </source>
</evidence>
<feature type="domain" description="AB hydrolase-1" evidence="6">
    <location>
        <begin position="98"/>
        <end position="264"/>
    </location>
</feature>
<dbReference type="RefSeq" id="WP_189943961.1">
    <property type="nucleotide sequence ID" value="NZ_BMSX01000040.1"/>
</dbReference>
<dbReference type="Pfam" id="PF08386">
    <property type="entry name" value="Abhydrolase_4"/>
    <property type="match status" value="1"/>
</dbReference>
<comment type="caution">
    <text evidence="8">The sequence shown here is derived from an EMBL/GenBank/DDBJ whole genome shotgun (WGS) entry which is preliminary data.</text>
</comment>
<dbReference type="EMBL" id="BMSX01000040">
    <property type="protein sequence ID" value="GGR60566.1"/>
    <property type="molecule type" value="Genomic_DNA"/>
</dbReference>
<keyword evidence="3 8" id="KW-0378">Hydrolase</keyword>
<dbReference type="InterPro" id="IPR029058">
    <property type="entry name" value="AB_hydrolase_fold"/>
</dbReference>
<evidence type="ECO:0000313" key="9">
    <source>
        <dbReference type="Proteomes" id="UP000658320"/>
    </source>
</evidence>
<dbReference type="AlphaFoldDB" id="A0A918FNP6"/>
<dbReference type="GO" id="GO:0016787">
    <property type="term" value="F:hydrolase activity"/>
    <property type="evidence" value="ECO:0007669"/>
    <property type="project" value="UniProtKB-KW"/>
</dbReference>
<feature type="compositionally biased region" description="Gly residues" evidence="4">
    <location>
        <begin position="529"/>
        <end position="539"/>
    </location>
</feature>
<name>A0A918FNP6_9ACTN</name>
<dbReference type="InterPro" id="IPR051601">
    <property type="entry name" value="Serine_prot/Carboxylest_S33"/>
</dbReference>
<accession>A0A918FNP6</accession>
<organism evidence="8 9">
    <name type="scientific">Streptomyces aurantiogriseus</name>
    <dbReference type="NCBI Taxonomy" id="66870"/>
    <lineage>
        <taxon>Bacteria</taxon>
        <taxon>Bacillati</taxon>
        <taxon>Actinomycetota</taxon>
        <taxon>Actinomycetes</taxon>
        <taxon>Kitasatosporales</taxon>
        <taxon>Streptomycetaceae</taxon>
        <taxon>Streptomyces</taxon>
    </lineage>
</organism>
<comment type="similarity">
    <text evidence="1">Belongs to the peptidase S33 family.</text>
</comment>
<evidence type="ECO:0000256" key="5">
    <source>
        <dbReference type="SAM" id="SignalP"/>
    </source>
</evidence>
<evidence type="ECO:0000313" key="8">
    <source>
        <dbReference type="EMBL" id="GGR60566.1"/>
    </source>
</evidence>
<evidence type="ECO:0000256" key="3">
    <source>
        <dbReference type="ARBA" id="ARBA00022801"/>
    </source>
</evidence>
<dbReference type="InterPro" id="IPR013595">
    <property type="entry name" value="Pept_S33_TAP-like_C"/>
</dbReference>
<feature type="domain" description="Peptidase S33 tripeptidyl aminopeptidase-like C-terminal" evidence="7">
    <location>
        <begin position="415"/>
        <end position="513"/>
    </location>
</feature>
<feature type="region of interest" description="Disordered" evidence="4">
    <location>
        <begin position="509"/>
        <end position="539"/>
    </location>
</feature>
<reference evidence="8" key="1">
    <citation type="journal article" date="2014" name="Int. J. Syst. Evol. Microbiol.">
        <title>Complete genome sequence of Corynebacterium casei LMG S-19264T (=DSM 44701T), isolated from a smear-ripened cheese.</title>
        <authorList>
            <consortium name="US DOE Joint Genome Institute (JGI-PGF)"/>
            <person name="Walter F."/>
            <person name="Albersmeier A."/>
            <person name="Kalinowski J."/>
            <person name="Ruckert C."/>
        </authorList>
    </citation>
    <scope>NUCLEOTIDE SEQUENCE</scope>
    <source>
        <strain evidence="8">JCM 4346</strain>
    </source>
</reference>
<reference evidence="8" key="2">
    <citation type="submission" date="2020-09" db="EMBL/GenBank/DDBJ databases">
        <authorList>
            <person name="Sun Q."/>
            <person name="Ohkuma M."/>
        </authorList>
    </citation>
    <scope>NUCLEOTIDE SEQUENCE</scope>
    <source>
        <strain evidence="8">JCM 4346</strain>
    </source>
</reference>
<sequence length="539" mass="57645">MRTTGPIAGRRRTCAAVATVVLTCSTALTGPPPAAADGGPAPATPAPKLDWEPCVQDGRYDCSTATVPLDYADPGGRTIELTVVKRKATGPGRRIGTLFFNPGGPGGPGSVQMPQTYDLFPQEVRERFDIVSWDPRGIGHSTAVNCFDSAKEAEAWSASHPAGFPVGERERKTWIDSYRELGRACERRDPKLLRHVSTADTARDLDQLRRSVGEPRLTYLGISYGTYLGATYANLYPDNVRAMVLDSNVDPNAWTNDTSKQARLTTFLRIGSDRSAAATLDRFLSLCGSATVARCAFSAGNPQATRDKFDKLTQRMRERPVESWTYARTVADAVNSLYIVHPGWTDLAVRLQELWQGRLPAAPATPASAPPVPVPYLGEEQAAAVLCGDSPNPREPGVFHALEEAAAARSGDAARYWTWATGPCSTWPAEPADRYAGPWNRPTAHPVLVVGTTYDPSTPYAGAQAMSEILADARLLTNHGYGHTALNNPSRCVNDHVSHYLLDGVLPPPGTSCEPDAPPFSAPEPRGGVATGGGGTAAS</sequence>
<dbReference type="InterPro" id="IPR000073">
    <property type="entry name" value="AB_hydrolase_1"/>
</dbReference>
<evidence type="ECO:0000259" key="6">
    <source>
        <dbReference type="Pfam" id="PF00561"/>
    </source>
</evidence>
<feature type="compositionally biased region" description="Pro residues" evidence="4">
    <location>
        <begin position="509"/>
        <end position="522"/>
    </location>
</feature>
<keyword evidence="2 5" id="KW-0732">Signal</keyword>